<organism evidence="6 7">
    <name type="scientific">Steinernema hermaphroditum</name>
    <dbReference type="NCBI Taxonomy" id="289476"/>
    <lineage>
        <taxon>Eukaryota</taxon>
        <taxon>Metazoa</taxon>
        <taxon>Ecdysozoa</taxon>
        <taxon>Nematoda</taxon>
        <taxon>Chromadorea</taxon>
        <taxon>Rhabditida</taxon>
        <taxon>Tylenchina</taxon>
        <taxon>Panagrolaimomorpha</taxon>
        <taxon>Strongyloidoidea</taxon>
        <taxon>Steinernematidae</taxon>
        <taxon>Steinernema</taxon>
    </lineage>
</organism>
<accession>A0AA39HAD8</accession>
<dbReference type="InterPro" id="IPR034035">
    <property type="entry name" value="Astacin-like_dom"/>
</dbReference>
<gene>
    <name evidence="6" type="ORF">QR680_015556</name>
</gene>
<dbReference type="SUPFAM" id="SSF55486">
    <property type="entry name" value="Metalloproteases ('zincins'), catalytic domain"/>
    <property type="match status" value="1"/>
</dbReference>
<keyword evidence="3 4" id="KW-0482">Metalloprotease</keyword>
<feature type="binding site" evidence="3">
    <location>
        <position position="257"/>
    </location>
    <ligand>
        <name>Zn(2+)</name>
        <dbReference type="ChEBI" id="CHEBI:29105"/>
        <note>catalytic</note>
    </ligand>
</feature>
<dbReference type="GO" id="GO:0008270">
    <property type="term" value="F:zinc ion binding"/>
    <property type="evidence" value="ECO:0007669"/>
    <property type="project" value="UniProtKB-UniRule"/>
</dbReference>
<evidence type="ECO:0000256" key="3">
    <source>
        <dbReference type="PROSITE-ProRule" id="PRU01211"/>
    </source>
</evidence>
<comment type="caution">
    <text evidence="6">The sequence shown here is derived from an EMBL/GenBank/DDBJ whole genome shotgun (WGS) entry which is preliminary data.</text>
</comment>
<keyword evidence="2" id="KW-1015">Disulfide bond</keyword>
<protein>
    <recommendedName>
        <fullName evidence="4">Metalloendopeptidase</fullName>
        <ecNumber evidence="4">3.4.24.-</ecNumber>
    </recommendedName>
</protein>
<dbReference type="Pfam" id="PF01400">
    <property type="entry name" value="Astacin"/>
    <property type="match status" value="1"/>
</dbReference>
<evidence type="ECO:0000256" key="2">
    <source>
        <dbReference type="ARBA" id="ARBA00023157"/>
    </source>
</evidence>
<evidence type="ECO:0000313" key="7">
    <source>
        <dbReference type="Proteomes" id="UP001175271"/>
    </source>
</evidence>
<keyword evidence="7" id="KW-1185">Reference proteome</keyword>
<evidence type="ECO:0000259" key="5">
    <source>
        <dbReference type="PROSITE" id="PS51864"/>
    </source>
</evidence>
<feature type="domain" description="Peptidase M12A" evidence="5">
    <location>
        <begin position="156"/>
        <end position="363"/>
    </location>
</feature>
<evidence type="ECO:0000256" key="1">
    <source>
        <dbReference type="ARBA" id="ARBA00022536"/>
    </source>
</evidence>
<dbReference type="GO" id="GO:0006508">
    <property type="term" value="P:proteolysis"/>
    <property type="evidence" value="ECO:0007669"/>
    <property type="project" value="UniProtKB-KW"/>
</dbReference>
<dbReference type="AlphaFoldDB" id="A0AA39HAD8"/>
<feature type="signal peptide" evidence="4">
    <location>
        <begin position="1"/>
        <end position="17"/>
    </location>
</feature>
<dbReference type="GO" id="GO:0004222">
    <property type="term" value="F:metalloendopeptidase activity"/>
    <property type="evidence" value="ECO:0007669"/>
    <property type="project" value="UniProtKB-UniRule"/>
</dbReference>
<dbReference type="EMBL" id="JAUCMV010000004">
    <property type="protein sequence ID" value="KAK0401019.1"/>
    <property type="molecule type" value="Genomic_DNA"/>
</dbReference>
<dbReference type="InterPro" id="IPR035914">
    <property type="entry name" value="Sperma_CUB_dom_sf"/>
</dbReference>
<dbReference type="Proteomes" id="UP001175271">
    <property type="component" value="Unassembled WGS sequence"/>
</dbReference>
<dbReference type="InterPro" id="IPR006026">
    <property type="entry name" value="Peptidase_Metallo"/>
</dbReference>
<feature type="active site" evidence="3">
    <location>
        <position position="258"/>
    </location>
</feature>
<dbReference type="SMART" id="SM00235">
    <property type="entry name" value="ZnMc"/>
    <property type="match status" value="1"/>
</dbReference>
<feature type="binding site" evidence="3">
    <location>
        <position position="267"/>
    </location>
    <ligand>
        <name>Zn(2+)</name>
        <dbReference type="ChEBI" id="CHEBI:29105"/>
        <note>catalytic</note>
    </ligand>
</feature>
<dbReference type="PANTHER" id="PTHR10127:SF793">
    <property type="entry name" value="ZINC METALLOPROTEINASE NAS-31"/>
    <property type="match status" value="1"/>
</dbReference>
<keyword evidence="3 4" id="KW-0479">Metal-binding</keyword>
<dbReference type="Gene3D" id="3.40.390.10">
    <property type="entry name" value="Collagenase (Catalytic Domain)"/>
    <property type="match status" value="1"/>
</dbReference>
<keyword evidence="3 4" id="KW-0862">Zinc</keyword>
<proteinExistence type="predicted"/>
<dbReference type="InterPro" id="IPR024079">
    <property type="entry name" value="MetalloPept_cat_dom_sf"/>
</dbReference>
<evidence type="ECO:0000313" key="6">
    <source>
        <dbReference type="EMBL" id="KAK0401019.1"/>
    </source>
</evidence>
<keyword evidence="4" id="KW-0732">Signal</keyword>
<feature type="binding site" evidence="3">
    <location>
        <position position="261"/>
    </location>
    <ligand>
        <name>Zn(2+)</name>
        <dbReference type="ChEBI" id="CHEBI:29105"/>
        <note>catalytic</note>
    </ligand>
</feature>
<comment type="cofactor">
    <cofactor evidence="3 4">
        <name>Zn(2+)</name>
        <dbReference type="ChEBI" id="CHEBI:29105"/>
    </cofactor>
    <text evidence="3 4">Binds 1 zinc ion per subunit.</text>
</comment>
<keyword evidence="1" id="KW-0245">EGF-like domain</keyword>
<dbReference type="InterPro" id="IPR001506">
    <property type="entry name" value="Peptidase_M12A"/>
</dbReference>
<dbReference type="PROSITE" id="PS51864">
    <property type="entry name" value="ASTACIN"/>
    <property type="match status" value="1"/>
</dbReference>
<keyword evidence="3 4" id="KW-0378">Hydrolase</keyword>
<dbReference type="SUPFAM" id="SSF49854">
    <property type="entry name" value="Spermadhesin, CUB domain"/>
    <property type="match status" value="1"/>
</dbReference>
<evidence type="ECO:0000256" key="4">
    <source>
        <dbReference type="RuleBase" id="RU361183"/>
    </source>
</evidence>
<dbReference type="PRINTS" id="PR00480">
    <property type="entry name" value="ASTACIN"/>
</dbReference>
<sequence>MFSTVVLLIVLCAGTHAAPPEEKPLRGAALRAKANEEYDHLNGLQPDHFQKRADFIKANRDRLNAKVKERLERNAELFLKAREEQKKNRAPGAPAEHPFTIRPREIPSVFDVNAEYDLDDILLEGDQDVDIEQLKEIFGFEEVAGETAMDSRGKRQTMVDSLYPTDTWTQGVPYYFDPSLPSNRVAAVQTAIGFWQVNTCVKFTQVSSPSTSTIKPVVRFYNGTGCSSPIGRSTNPNLVTQDVSLGTGCDPPGIVAHEIGHSLGMYHGQTRYDRDSYISINTTNIQAAKLYNFNEANSSTNNNFGMRYDYRSIMHYEPYNSFAINQNYPVMNAFDWLAQYSMGSSRMPVFTDITLINYLYKCYDLDVTNKVGNGIWAESTVVANCTYHILAPVGKFVQFYVKFVGANGYNTTFCSHDCYWAGVDIKWDSNKQPEGYRFCCPDSYYWMATSKDNLVVVQAYNYWYYTDFTVSYRIAP</sequence>
<keyword evidence="3 4" id="KW-0645">Protease</keyword>
<dbReference type="PANTHER" id="PTHR10127">
    <property type="entry name" value="DISCOIDIN, CUB, EGF, LAMININ , AND ZINC METALLOPROTEASE DOMAIN CONTAINING"/>
    <property type="match status" value="1"/>
</dbReference>
<dbReference type="EC" id="3.4.24.-" evidence="4"/>
<reference evidence="6" key="1">
    <citation type="submission" date="2023-06" db="EMBL/GenBank/DDBJ databases">
        <title>Genomic analysis of the entomopathogenic nematode Steinernema hermaphroditum.</title>
        <authorList>
            <person name="Schwarz E.M."/>
            <person name="Heppert J.K."/>
            <person name="Baniya A."/>
            <person name="Schwartz H.T."/>
            <person name="Tan C.-H."/>
            <person name="Antoshechkin I."/>
            <person name="Sternberg P.W."/>
            <person name="Goodrich-Blair H."/>
            <person name="Dillman A.R."/>
        </authorList>
    </citation>
    <scope>NUCLEOTIDE SEQUENCE</scope>
    <source>
        <strain evidence="6">PS9179</strain>
        <tissue evidence="6">Whole animal</tissue>
    </source>
</reference>
<feature type="chain" id="PRO_5041481862" description="Metalloendopeptidase" evidence="4">
    <location>
        <begin position="18"/>
        <end position="476"/>
    </location>
</feature>
<name>A0AA39HAD8_9BILA</name>
<dbReference type="CDD" id="cd04280">
    <property type="entry name" value="ZnMc_astacin_like"/>
    <property type="match status" value="1"/>
</dbReference>
<comment type="caution">
    <text evidence="3">Lacks conserved residue(s) required for the propagation of feature annotation.</text>
</comment>